<organism evidence="1 2">
    <name type="scientific">Stygiolobus caldivivus</name>
    <dbReference type="NCBI Taxonomy" id="2824673"/>
    <lineage>
        <taxon>Archaea</taxon>
        <taxon>Thermoproteota</taxon>
        <taxon>Thermoprotei</taxon>
        <taxon>Sulfolobales</taxon>
        <taxon>Sulfolobaceae</taxon>
        <taxon>Stygiolobus</taxon>
    </lineage>
</organism>
<dbReference type="InterPro" id="IPR036249">
    <property type="entry name" value="Thioredoxin-like_sf"/>
</dbReference>
<name>A0A8D5ZH28_9CREN</name>
<dbReference type="Proteomes" id="UP000825123">
    <property type="component" value="Chromosome"/>
</dbReference>
<evidence type="ECO:0000313" key="2">
    <source>
        <dbReference type="Proteomes" id="UP000825123"/>
    </source>
</evidence>
<sequence length="386" mass="43991">MISEKIIADAKFYNKLLAIFFTSEKCDICDELFEKVNKLQIAQKFYLLKLNAVEYLQYSVRFSRGIIPSIGIVSPDGRLLGIIESENLDYIEDRLRDIYSDKDKIVGISPPTPQETIEVNPADFYDIVTYALDGNPLDFRGVEFLKFYSKIHKEYGKVLALTKPAEPLAEFLLTGKKPNLDETYTSNLALNIILEIERDESVKKLLDRIKEDGSVVRSSRNEVKGLLIDQAMVGNALVKLYQDSFDEKYLDLALKVYNWTSSNLSDKLGFRDCKPENELTRAPVYEPLANSEASIFFAKLWAITNDQKYLEDAKKAMNVSYTLGSDIRVLSRVAIAYLKINELVRSTVKVKDDIRVEVVKDNGCSNSEYKYSNSCYKSLEEIKTSI</sequence>
<evidence type="ECO:0000313" key="1">
    <source>
        <dbReference type="EMBL" id="BCU69329.1"/>
    </source>
</evidence>
<accession>A0A8D5ZH28</accession>
<evidence type="ECO:0008006" key="3">
    <source>
        <dbReference type="Google" id="ProtNLM"/>
    </source>
</evidence>
<dbReference type="RefSeq" id="WP_221289368.1">
    <property type="nucleotide sequence ID" value="NZ_AP024597.1"/>
</dbReference>
<dbReference type="Gene3D" id="1.50.10.20">
    <property type="match status" value="1"/>
</dbReference>
<dbReference type="Gene3D" id="3.40.30.10">
    <property type="entry name" value="Glutaredoxin"/>
    <property type="match status" value="1"/>
</dbReference>
<dbReference type="SUPFAM" id="SSF52833">
    <property type="entry name" value="Thioredoxin-like"/>
    <property type="match status" value="1"/>
</dbReference>
<proteinExistence type="predicted"/>
<dbReference type="AlphaFoldDB" id="A0A8D5ZH28"/>
<dbReference type="EMBL" id="AP024597">
    <property type="protein sequence ID" value="BCU69329.1"/>
    <property type="molecule type" value="Genomic_DNA"/>
</dbReference>
<dbReference type="GeneID" id="66162384"/>
<dbReference type="GO" id="GO:0005975">
    <property type="term" value="P:carbohydrate metabolic process"/>
    <property type="evidence" value="ECO:0007669"/>
    <property type="project" value="InterPro"/>
</dbReference>
<dbReference type="KEGG" id="csty:KN1_06260"/>
<reference evidence="1 2" key="1">
    <citation type="submission" date="2021-04" db="EMBL/GenBank/DDBJ databases">
        <title>Complete genome sequence of Stygiolobus sp. KN-1.</title>
        <authorList>
            <person name="Nakamura K."/>
            <person name="Sakai H."/>
            <person name="Kurosawa N."/>
        </authorList>
    </citation>
    <scope>NUCLEOTIDE SEQUENCE [LARGE SCALE GENOMIC DNA]</scope>
    <source>
        <strain evidence="1 2">KN-1</strain>
    </source>
</reference>
<protein>
    <recommendedName>
        <fullName evidence="3">Thioredoxin</fullName>
    </recommendedName>
</protein>
<keyword evidence="2" id="KW-1185">Reference proteome</keyword>
<dbReference type="InterPro" id="IPR008928">
    <property type="entry name" value="6-hairpin_glycosidase_sf"/>
</dbReference>
<gene>
    <name evidence="1" type="ORF">KN1_06260</name>
</gene>
<dbReference type="SUPFAM" id="SSF48208">
    <property type="entry name" value="Six-hairpin glycosidases"/>
    <property type="match status" value="1"/>
</dbReference>